<dbReference type="PANTHER" id="PTHR10434:SF64">
    <property type="entry name" value="1-ACYL-SN-GLYCEROL-3-PHOSPHATE ACYLTRANSFERASE-RELATED"/>
    <property type="match status" value="1"/>
</dbReference>
<dbReference type="PANTHER" id="PTHR10434">
    <property type="entry name" value="1-ACYL-SN-GLYCEROL-3-PHOSPHATE ACYLTRANSFERASE"/>
    <property type="match status" value="1"/>
</dbReference>
<evidence type="ECO:0000256" key="4">
    <source>
        <dbReference type="ARBA" id="ARBA00023098"/>
    </source>
</evidence>
<keyword evidence="4" id="KW-0443">Lipid metabolism</keyword>
<protein>
    <submittedName>
        <fullName evidence="8">Acetyltransferase</fullName>
    </submittedName>
</protein>
<evidence type="ECO:0000256" key="3">
    <source>
        <dbReference type="ARBA" id="ARBA00022679"/>
    </source>
</evidence>
<evidence type="ECO:0000256" key="5">
    <source>
        <dbReference type="ARBA" id="ARBA00023315"/>
    </source>
</evidence>
<evidence type="ECO:0000313" key="9">
    <source>
        <dbReference type="Proteomes" id="UP000033067"/>
    </source>
</evidence>
<evidence type="ECO:0000256" key="1">
    <source>
        <dbReference type="ARBA" id="ARBA00005189"/>
    </source>
</evidence>
<dbReference type="Pfam" id="PF01553">
    <property type="entry name" value="Acyltransferase"/>
    <property type="match status" value="1"/>
</dbReference>
<dbReference type="RefSeq" id="WP_052631554.1">
    <property type="nucleotide sequence ID" value="NZ_CP011144.1"/>
</dbReference>
<evidence type="ECO:0000313" key="8">
    <source>
        <dbReference type="EMBL" id="AKC86630.1"/>
    </source>
</evidence>
<keyword evidence="3 8" id="KW-0808">Transferase</keyword>
<keyword evidence="6" id="KW-0812">Transmembrane</keyword>
<dbReference type="GO" id="GO:0006654">
    <property type="term" value="P:phosphatidic acid biosynthetic process"/>
    <property type="evidence" value="ECO:0007669"/>
    <property type="project" value="TreeGrafter"/>
</dbReference>
<evidence type="ECO:0000256" key="2">
    <source>
        <dbReference type="ARBA" id="ARBA00022516"/>
    </source>
</evidence>
<dbReference type="GO" id="GO:0003841">
    <property type="term" value="F:1-acylglycerol-3-phosphate O-acyltransferase activity"/>
    <property type="evidence" value="ECO:0007669"/>
    <property type="project" value="TreeGrafter"/>
</dbReference>
<keyword evidence="5" id="KW-0012">Acyltransferase</keyword>
<dbReference type="EMBL" id="CP011144">
    <property type="protein sequence ID" value="AKC86630.1"/>
    <property type="molecule type" value="Genomic_DNA"/>
</dbReference>
<accession>A0A0E3UN52</accession>
<dbReference type="PATRIC" id="fig|314722.6.peg.1597"/>
<dbReference type="SUPFAM" id="SSF69593">
    <property type="entry name" value="Glycerol-3-phosphate (1)-acyltransferase"/>
    <property type="match status" value="1"/>
</dbReference>
<proteinExistence type="predicted"/>
<dbReference type="Proteomes" id="UP000033067">
    <property type="component" value="Chromosome"/>
</dbReference>
<dbReference type="AlphaFoldDB" id="A0A0E3UN52"/>
<dbReference type="InterPro" id="IPR002123">
    <property type="entry name" value="Plipid/glycerol_acylTrfase"/>
</dbReference>
<comment type="pathway">
    <text evidence="1">Lipid metabolism.</text>
</comment>
<dbReference type="OrthoDB" id="9806880at2"/>
<dbReference type="KEGG" id="psuw:WQ53_07460"/>
<dbReference type="SMART" id="SM00563">
    <property type="entry name" value="PlsC"/>
    <property type="match status" value="1"/>
</dbReference>
<keyword evidence="9" id="KW-1185">Reference proteome</keyword>
<evidence type="ECO:0000259" key="7">
    <source>
        <dbReference type="SMART" id="SM00563"/>
    </source>
</evidence>
<dbReference type="CDD" id="cd07989">
    <property type="entry name" value="LPLAT_AGPAT-like"/>
    <property type="match status" value="1"/>
</dbReference>
<name>A0A0E3UN52_9GAMM</name>
<organism evidence="8 9">
    <name type="scientific">Pseudoxanthomonas suwonensis</name>
    <dbReference type="NCBI Taxonomy" id="314722"/>
    <lineage>
        <taxon>Bacteria</taxon>
        <taxon>Pseudomonadati</taxon>
        <taxon>Pseudomonadota</taxon>
        <taxon>Gammaproteobacteria</taxon>
        <taxon>Lysobacterales</taxon>
        <taxon>Lysobacteraceae</taxon>
        <taxon>Pseudoxanthomonas</taxon>
    </lineage>
</organism>
<reference evidence="8" key="1">
    <citation type="journal article" date="2015" name="Genome Announc.">
        <title>Complete Genome Sequence of Pseudoxanthomonas suwonensis Strain J1, a Cellulose-Degrading Bacterium Isolated from Leaf- and Wood-Enriched Soil.</title>
        <authorList>
            <person name="Hou L."/>
            <person name="Jiang J."/>
            <person name="Xu Z."/>
            <person name="Zhou Y."/>
            <person name="Leung F.C."/>
        </authorList>
    </citation>
    <scope>NUCLEOTIDE SEQUENCE [LARGE SCALE GENOMIC DNA]</scope>
    <source>
        <strain evidence="8">J1</strain>
    </source>
</reference>
<keyword evidence="6" id="KW-1133">Transmembrane helix</keyword>
<evidence type="ECO:0000256" key="6">
    <source>
        <dbReference type="SAM" id="Phobius"/>
    </source>
</evidence>
<sequence length="269" mass="29856">MDPTPPRAARHPERSGALARSFRYLYRIPLLLLHVLLPLPLTLLCLAPPLARIPWGPETLGDRAVRAWSAGLLRIFGFRLRRFGTPLPGATLFVANHVSWIDIETLHSQRMMGFVAKREIAGWPLVGWLAARGQTIFHQRGSTDSLNGVLGQMVERLRSGKSVGVFPEGRTRGGHEVGPFHARIFLAAVEAQVPVQPVALRYGERGEAQTLVAFAPRENFVANFFRLLGERARAAEVHFLEPIPPGDIGGRRRIAELARERIVAAMEQP</sequence>
<feature type="domain" description="Phospholipid/glycerol acyltransferase" evidence="7">
    <location>
        <begin position="91"/>
        <end position="203"/>
    </location>
</feature>
<keyword evidence="2" id="KW-0444">Lipid biosynthesis</keyword>
<gene>
    <name evidence="8" type="ORF">WQ53_07460</name>
</gene>
<feature type="transmembrane region" description="Helical" evidence="6">
    <location>
        <begin position="24"/>
        <end position="44"/>
    </location>
</feature>
<keyword evidence="6" id="KW-0472">Membrane</keyword>